<dbReference type="NCBIfam" id="TIGR01180">
    <property type="entry name" value="aman2_put"/>
    <property type="match status" value="1"/>
</dbReference>
<evidence type="ECO:0000313" key="7">
    <source>
        <dbReference type="EMBL" id="PQB05177.1"/>
    </source>
</evidence>
<feature type="domain" description="Glycosyl hydrolase family 92" evidence="5">
    <location>
        <begin position="262"/>
        <end position="718"/>
    </location>
</feature>
<dbReference type="InterPro" id="IPR005887">
    <property type="entry name" value="GH92_a_mannosidase_put"/>
</dbReference>
<dbReference type="Pfam" id="PF17678">
    <property type="entry name" value="Glyco_hydro_92N"/>
    <property type="match status" value="1"/>
</dbReference>
<keyword evidence="8" id="KW-1185">Reference proteome</keyword>
<dbReference type="InterPro" id="IPR012939">
    <property type="entry name" value="Glyco_hydro_92"/>
</dbReference>
<proteinExistence type="predicted"/>
<dbReference type="GO" id="GO:0005975">
    <property type="term" value="P:carbohydrate metabolic process"/>
    <property type="evidence" value="ECO:0007669"/>
    <property type="project" value="InterPro"/>
</dbReference>
<dbReference type="GO" id="GO:0000224">
    <property type="term" value="F:peptide-N4-(N-acetyl-beta-glucosaminyl)asparagine amidase activity"/>
    <property type="evidence" value="ECO:0007669"/>
    <property type="project" value="TreeGrafter"/>
</dbReference>
<protein>
    <submittedName>
        <fullName evidence="7">Glycosyl hydrolase family 92</fullName>
    </submittedName>
</protein>
<accession>A0A2S7KRE9</accession>
<dbReference type="PROSITE" id="PS51257">
    <property type="entry name" value="PROKAR_LIPOPROTEIN"/>
    <property type="match status" value="1"/>
</dbReference>
<comment type="cofactor">
    <cofactor evidence="1">
        <name>Ca(2+)</name>
        <dbReference type="ChEBI" id="CHEBI:29108"/>
    </cofactor>
</comment>
<evidence type="ECO:0000256" key="2">
    <source>
        <dbReference type="ARBA" id="ARBA00011245"/>
    </source>
</evidence>
<name>A0A2S7KRE9_9FLAO</name>
<evidence type="ECO:0000259" key="5">
    <source>
        <dbReference type="Pfam" id="PF07971"/>
    </source>
</evidence>
<dbReference type="InterPro" id="IPR041371">
    <property type="entry name" value="GH92_N"/>
</dbReference>
<dbReference type="Gene3D" id="3.30.2080.10">
    <property type="entry name" value="GH92 mannosidase domain"/>
    <property type="match status" value="1"/>
</dbReference>
<dbReference type="Gene3D" id="2.60.120.260">
    <property type="entry name" value="Galactose-binding domain-like"/>
    <property type="match status" value="1"/>
</dbReference>
<evidence type="ECO:0000313" key="8">
    <source>
        <dbReference type="Proteomes" id="UP000239800"/>
    </source>
</evidence>
<dbReference type="InterPro" id="IPR014718">
    <property type="entry name" value="GH-type_carb-bd"/>
</dbReference>
<dbReference type="Gene3D" id="1.20.1610.10">
    <property type="entry name" value="alpha-1,2-mannosidases domains"/>
    <property type="match status" value="1"/>
</dbReference>
<dbReference type="GO" id="GO:0030246">
    <property type="term" value="F:carbohydrate binding"/>
    <property type="evidence" value="ECO:0007669"/>
    <property type="project" value="InterPro"/>
</dbReference>
<evidence type="ECO:0000256" key="3">
    <source>
        <dbReference type="ARBA" id="ARBA00022837"/>
    </source>
</evidence>
<reference evidence="7 8" key="1">
    <citation type="submission" date="2016-11" db="EMBL/GenBank/DDBJ databases">
        <title>Trade-off between light-utilization and light-protection in marine flavobacteria.</title>
        <authorList>
            <person name="Kumagai Y."/>
        </authorList>
    </citation>
    <scope>NUCLEOTIDE SEQUENCE [LARGE SCALE GENOMIC DNA]</scope>
    <source>
        <strain evidence="7 8">NBRC 107741</strain>
    </source>
</reference>
<dbReference type="PANTHER" id="PTHR12143:SF39">
    <property type="entry name" value="SECRETED PROTEIN"/>
    <property type="match status" value="1"/>
</dbReference>
<evidence type="ECO:0000259" key="4">
    <source>
        <dbReference type="Pfam" id="PF00754"/>
    </source>
</evidence>
<gene>
    <name evidence="7" type="ORF">BST85_10000</name>
</gene>
<dbReference type="InterPro" id="IPR050883">
    <property type="entry name" value="PNGase"/>
</dbReference>
<dbReference type="SUPFAM" id="SSF48208">
    <property type="entry name" value="Six-hairpin glycosidases"/>
    <property type="match status" value="1"/>
</dbReference>
<evidence type="ECO:0000259" key="6">
    <source>
        <dbReference type="Pfam" id="PF17678"/>
    </source>
</evidence>
<dbReference type="GO" id="GO:0006516">
    <property type="term" value="P:glycoprotein catabolic process"/>
    <property type="evidence" value="ECO:0007669"/>
    <property type="project" value="TreeGrafter"/>
</dbReference>
<dbReference type="Gene3D" id="1.20.1050.60">
    <property type="entry name" value="alpha-1,2-mannosidase"/>
    <property type="match status" value="1"/>
</dbReference>
<comment type="caution">
    <text evidence="7">The sequence shown here is derived from an EMBL/GenBank/DDBJ whole genome shotgun (WGS) entry which is preliminary data.</text>
</comment>
<evidence type="ECO:0000256" key="1">
    <source>
        <dbReference type="ARBA" id="ARBA00001913"/>
    </source>
</evidence>
<organism evidence="7 8">
    <name type="scientific">Aureitalea marina</name>
    <dbReference type="NCBI Taxonomy" id="930804"/>
    <lineage>
        <taxon>Bacteria</taxon>
        <taxon>Pseudomonadati</taxon>
        <taxon>Bacteroidota</taxon>
        <taxon>Flavobacteriia</taxon>
        <taxon>Flavobacteriales</taxon>
        <taxon>Flavobacteriaceae</taxon>
        <taxon>Aureitalea</taxon>
    </lineage>
</organism>
<sequence>MSITYRFLVLSFLLISCKKEQDTAVTEPISDPTTYVDPFIGTGGHGHTYPGATMPFGMIQISPDTRLEGWDGCSGYHYSDQYIYGFSHTHLSGTGVSDYGDILLMPTDSLIFHNGADGRPGYRWGFSHENEDASPGYYHVLLDSTGIEVELTVTERAGIHRYNYPSSENQHLILDLEHRDQLIDFDIKTISDREISGFRRSKAWAEDQHLYFYIRFSHPFESPTFFHRDPDRRDRMGGFTFVNPDNDPVTVRIGISAVDVTGAQKNLEAEIGDKSFEQVHYEATEVWNRQLNKIKVGSSNRDHLTNFYTALYHTMIAPNLYQDVDGRYRGMDLEIHQTEDFNYYTVFSLWDTYRAAHPLYTIIEQERTVDFINTFLAKYEEGGIMPIWDLAGNYTGCMIGYHAVPVIVDAYLKGIEGFDAELAFEAMKHSAMQDKLGLEAFKELNYIPVERESESVSKTLEYAYDDWTIAQMAEALGKKEDASYFNHRALAYRNLFDPKSKFLRGRINNRWFSPFDPYEVNFNYTEANAWQYSTYAPHDISGLIALHGGKAGLEDHLDKLFTAQSQTSGRDQADITGLIGQYAHGNEPSHHMAYLYNYLNKPSKTQEKVKQILTELYTPTPDGISGNEDCGQMSAWYVLSSMGFYPVTPGSNQYIIGSPLFEQAEIQLENGNIFQIIAPKASDLTYIKNVSLNGTELNRTYITHQEIMAGGELTFQLSEEPTNWGTKSEQTPLAEVDDAQFVALPFISSGQLAFQEMTQIELKSIQEDARIFYRLDDQDVFEIYDGPIAVKEEAWLSTYASLGDLESPRSRTRLRKIDPNLKITLETEYANQYNGGGQQALINGQTGGQDFRTGAWQGYQDTDLIAVIDLGEVKDISSVRIGFLQDQRSWIFYPTKVDISLSDSTSFLEPDQTVEIAAEVPSDQSEIKRIQFDIPTKKARYLKVHARNFGDLPDWHLGAAHNGKAWLFVDEIGINQQP</sequence>
<keyword evidence="3" id="KW-0106">Calcium</keyword>
<dbReference type="Gene3D" id="2.70.98.10">
    <property type="match status" value="1"/>
</dbReference>
<dbReference type="InterPro" id="IPR008979">
    <property type="entry name" value="Galactose-bd-like_sf"/>
</dbReference>
<comment type="subunit">
    <text evidence="2">Monomer.</text>
</comment>
<dbReference type="InterPro" id="IPR000421">
    <property type="entry name" value="FA58C"/>
</dbReference>
<dbReference type="Pfam" id="PF00754">
    <property type="entry name" value="F5_F8_type_C"/>
    <property type="match status" value="1"/>
</dbReference>
<dbReference type="FunFam" id="3.30.2080.10:FF:000001">
    <property type="entry name" value="Alpha-1,2-mannosidase subfamily"/>
    <property type="match status" value="1"/>
</dbReference>
<dbReference type="OrthoDB" id="9804511at2"/>
<dbReference type="Proteomes" id="UP000239800">
    <property type="component" value="Unassembled WGS sequence"/>
</dbReference>
<dbReference type="FunFam" id="1.20.1050.60:FF:000001">
    <property type="entry name" value="Putative alpha-1,2-mannosidase"/>
    <property type="match status" value="1"/>
</dbReference>
<feature type="domain" description="Glycosyl hydrolase family 92 N-terminal" evidence="6">
    <location>
        <begin position="35"/>
        <end position="256"/>
    </location>
</feature>
<dbReference type="PANTHER" id="PTHR12143">
    <property type="entry name" value="PEPTIDE N-GLYCANASE PNGASE -RELATED"/>
    <property type="match status" value="1"/>
</dbReference>
<dbReference type="RefSeq" id="WP_104813111.1">
    <property type="nucleotide sequence ID" value="NZ_MQUB01000001.1"/>
</dbReference>
<dbReference type="SUPFAM" id="SSF49785">
    <property type="entry name" value="Galactose-binding domain-like"/>
    <property type="match status" value="1"/>
</dbReference>
<keyword evidence="7" id="KW-0378">Hydrolase</keyword>
<dbReference type="EMBL" id="MQUB01000001">
    <property type="protein sequence ID" value="PQB05177.1"/>
    <property type="molecule type" value="Genomic_DNA"/>
</dbReference>
<dbReference type="AlphaFoldDB" id="A0A2S7KRE9"/>
<dbReference type="InterPro" id="IPR008928">
    <property type="entry name" value="6-hairpin_glycosidase_sf"/>
</dbReference>
<feature type="domain" description="F5/8 type C" evidence="4">
    <location>
        <begin position="832"/>
        <end position="948"/>
    </location>
</feature>
<dbReference type="Pfam" id="PF07971">
    <property type="entry name" value="Glyco_hydro_92"/>
    <property type="match status" value="1"/>
</dbReference>
<dbReference type="GO" id="GO:0005829">
    <property type="term" value="C:cytosol"/>
    <property type="evidence" value="ECO:0007669"/>
    <property type="project" value="TreeGrafter"/>
</dbReference>